<accession>A0A1H3GH00</accession>
<dbReference type="EMBL" id="FNOY01000015">
    <property type="protein sequence ID" value="SDY01579.1"/>
    <property type="molecule type" value="Genomic_DNA"/>
</dbReference>
<keyword evidence="3" id="KW-1185">Reference proteome</keyword>
<organism evidence="2 3">
    <name type="scientific">Nitrosomonas halophila</name>
    <dbReference type="NCBI Taxonomy" id="44576"/>
    <lineage>
        <taxon>Bacteria</taxon>
        <taxon>Pseudomonadati</taxon>
        <taxon>Pseudomonadota</taxon>
        <taxon>Betaproteobacteria</taxon>
        <taxon>Nitrosomonadales</taxon>
        <taxon>Nitrosomonadaceae</taxon>
        <taxon>Nitrosomonas</taxon>
    </lineage>
</organism>
<name>A0A1H3GH00_9PROT</name>
<sequence length="37" mass="4201">MNMLEKEDAETFKDLGWNFAFIVAVAVALIVMSVYFS</sequence>
<feature type="transmembrane region" description="Helical" evidence="1">
    <location>
        <begin position="15"/>
        <end position="36"/>
    </location>
</feature>
<evidence type="ECO:0008006" key="4">
    <source>
        <dbReference type="Google" id="ProtNLM"/>
    </source>
</evidence>
<gene>
    <name evidence="2" type="ORF">SAMN05421881_10156</name>
</gene>
<dbReference type="Proteomes" id="UP000198640">
    <property type="component" value="Unassembled WGS sequence"/>
</dbReference>
<evidence type="ECO:0000313" key="3">
    <source>
        <dbReference type="Proteomes" id="UP000198640"/>
    </source>
</evidence>
<keyword evidence="1" id="KW-0472">Membrane</keyword>
<dbReference type="AlphaFoldDB" id="A0A1H3GH00"/>
<keyword evidence="1" id="KW-0812">Transmembrane</keyword>
<reference evidence="2 3" key="1">
    <citation type="submission" date="2016-10" db="EMBL/GenBank/DDBJ databases">
        <authorList>
            <person name="de Groot N.N."/>
        </authorList>
    </citation>
    <scope>NUCLEOTIDE SEQUENCE [LARGE SCALE GENOMIC DNA]</scope>
    <source>
        <strain evidence="2 3">Nm1</strain>
    </source>
</reference>
<proteinExistence type="predicted"/>
<keyword evidence="1" id="KW-1133">Transmembrane helix</keyword>
<protein>
    <recommendedName>
        <fullName evidence="4">Aa3 type cytochrome c oxidase subunit IV</fullName>
    </recommendedName>
</protein>
<evidence type="ECO:0000313" key="2">
    <source>
        <dbReference type="EMBL" id="SDY01579.1"/>
    </source>
</evidence>
<evidence type="ECO:0000256" key="1">
    <source>
        <dbReference type="SAM" id="Phobius"/>
    </source>
</evidence>